<comment type="similarity">
    <text evidence="2">Belongs to the malic enzymes family.</text>
</comment>
<organism evidence="10 11">
    <name type="scientific">Candidatus Nitrospira neomarina</name>
    <dbReference type="NCBI Taxonomy" id="3020899"/>
    <lineage>
        <taxon>Bacteria</taxon>
        <taxon>Pseudomonadati</taxon>
        <taxon>Nitrospirota</taxon>
        <taxon>Nitrospiria</taxon>
        <taxon>Nitrospirales</taxon>
        <taxon>Nitrospiraceae</taxon>
        <taxon>Nitrospira</taxon>
    </lineage>
</organism>
<dbReference type="GO" id="GO:0004470">
    <property type="term" value="F:malic enzyme activity"/>
    <property type="evidence" value="ECO:0007669"/>
    <property type="project" value="InterPro"/>
</dbReference>
<evidence type="ECO:0000256" key="7">
    <source>
        <dbReference type="PIRSR" id="PIRSR000106-2"/>
    </source>
</evidence>
<dbReference type="PROSITE" id="PS51671">
    <property type="entry name" value="ACT"/>
    <property type="match status" value="1"/>
</dbReference>
<feature type="active site" description="Proton donor" evidence="6">
    <location>
        <position position="130"/>
    </location>
</feature>
<dbReference type="SUPFAM" id="SSF55021">
    <property type="entry name" value="ACT-like"/>
    <property type="match status" value="1"/>
</dbReference>
<dbReference type="SUPFAM" id="SSF53223">
    <property type="entry name" value="Aminoacid dehydrogenase-like, N-terminal domain"/>
    <property type="match status" value="1"/>
</dbReference>
<comment type="pathway">
    <text evidence="5">Amino-acid biosynthesis.</text>
</comment>
<dbReference type="GO" id="GO:0046872">
    <property type="term" value="F:metal ion binding"/>
    <property type="evidence" value="ECO:0007669"/>
    <property type="project" value="UniProtKB-KW"/>
</dbReference>
<dbReference type="InterPro" id="IPR001891">
    <property type="entry name" value="Malic_OxRdtase"/>
</dbReference>
<feature type="binding site" evidence="8">
    <location>
        <position position="253"/>
    </location>
    <ligand>
        <name>a divalent metal cation</name>
        <dbReference type="ChEBI" id="CHEBI:60240"/>
    </ligand>
</feature>
<comment type="cofactor">
    <cofactor evidence="8">
        <name>Mg(2+)</name>
        <dbReference type="ChEBI" id="CHEBI:18420"/>
    </cofactor>
    <cofactor evidence="8">
        <name>Mn(2+)</name>
        <dbReference type="ChEBI" id="CHEBI:29035"/>
    </cofactor>
    <text evidence="8">Divalent metal cations. Prefers magnesium or manganese.</text>
</comment>
<sequence length="493" mass="53488">MVWNFFKRQQNGQSSSQDLGPYSNYRMAVRLELTQRTGVFAQLATAIAEEGASLGAYDMVSATRTKVIRDITLDVQSEEHGERVMKRLNSLADVRVIASSDRIFLMHLGGKIRVESKFPVKTRNTLSMVYTPGVGRVVKAIAADEKKAYSFTTKNNSIAVVTDGSAILGLGNLGPLAALPVMEGKAMLFHQFAGIDAWPLCLNTQDPEEIIRTVLAISPSFGGINLEDISAPRCFDIERRLQAELDIPVMHDDQHGTAVVILGALLNALKVTRRTINEITVVVVGLGAAGTACCELLLGAGVTRLKGCDKQGLVLDRPVEELLPNRHTLRSIIPYDQPTGTLQDALKDAHVVIGLSTANIIKPEDLALMAKDPIVFALANPDPEILPEAAIPHCRVYASGRSDYPNQCNNLLSFPGIFRGALDVQSKTINEPMLIAAAHALSKMIPDSALSEEYIIPSVFDKQVVPKVAKAVSQAAIDSGVARRTKKDMEEEM</sequence>
<name>A0AA96GHN6_9BACT</name>
<accession>A0AA96GHN6</accession>
<feature type="binding site" evidence="7">
    <location>
        <position position="380"/>
    </location>
    <ligand>
        <name>(S)-malate</name>
        <dbReference type="ChEBI" id="CHEBI:15589"/>
    </ligand>
</feature>
<dbReference type="Pfam" id="PF00390">
    <property type="entry name" value="malic"/>
    <property type="match status" value="1"/>
</dbReference>
<dbReference type="Pfam" id="PF13291">
    <property type="entry name" value="ACT_4"/>
    <property type="match status" value="1"/>
</dbReference>
<dbReference type="SUPFAM" id="SSF51735">
    <property type="entry name" value="NAD(P)-binding Rossmann-fold domains"/>
    <property type="match status" value="1"/>
</dbReference>
<dbReference type="AlphaFoldDB" id="A0AA96GHN6"/>
<dbReference type="InterPro" id="IPR012301">
    <property type="entry name" value="Malic_N_dom"/>
</dbReference>
<feature type="binding site" evidence="8">
    <location>
        <position position="227"/>
    </location>
    <ligand>
        <name>a divalent metal cation</name>
        <dbReference type="ChEBI" id="CHEBI:60240"/>
    </ligand>
</feature>
<dbReference type="InterPro" id="IPR037062">
    <property type="entry name" value="Malic_N_dom_sf"/>
</dbReference>
<evidence type="ECO:0000313" key="10">
    <source>
        <dbReference type="EMBL" id="WNM62076.1"/>
    </source>
</evidence>
<protein>
    <submittedName>
        <fullName evidence="10">NAD-dependent malic enzyme</fullName>
    </submittedName>
</protein>
<comment type="cofactor">
    <cofactor evidence="1">
        <name>Mn(2+)</name>
        <dbReference type="ChEBI" id="CHEBI:29035"/>
    </cofactor>
</comment>
<dbReference type="PIRSF" id="PIRSF000106">
    <property type="entry name" value="ME"/>
    <property type="match status" value="1"/>
</dbReference>
<evidence type="ECO:0000256" key="2">
    <source>
        <dbReference type="ARBA" id="ARBA00008785"/>
    </source>
</evidence>
<dbReference type="SMART" id="SM01274">
    <property type="entry name" value="malic"/>
    <property type="match status" value="1"/>
</dbReference>
<evidence type="ECO:0000256" key="3">
    <source>
        <dbReference type="ARBA" id="ARBA00022723"/>
    </source>
</evidence>
<keyword evidence="4" id="KW-0560">Oxidoreductase</keyword>
<dbReference type="InterPro" id="IPR002912">
    <property type="entry name" value="ACT_dom"/>
</dbReference>
<dbReference type="Pfam" id="PF03949">
    <property type="entry name" value="Malic_M"/>
    <property type="match status" value="1"/>
</dbReference>
<dbReference type="CDD" id="cd05311">
    <property type="entry name" value="NAD_bind_2_malic_enz"/>
    <property type="match status" value="1"/>
</dbReference>
<evidence type="ECO:0000256" key="6">
    <source>
        <dbReference type="PIRSR" id="PIRSR000106-1"/>
    </source>
</evidence>
<dbReference type="InterPro" id="IPR051674">
    <property type="entry name" value="Malate_Decarboxylase"/>
</dbReference>
<dbReference type="EMBL" id="CP116968">
    <property type="protein sequence ID" value="WNM62076.1"/>
    <property type="molecule type" value="Genomic_DNA"/>
</dbReference>
<gene>
    <name evidence="10" type="ORF">PQG83_20405</name>
</gene>
<feature type="binding site" evidence="8">
    <location>
        <position position="228"/>
    </location>
    <ligand>
        <name>a divalent metal cation</name>
        <dbReference type="ChEBI" id="CHEBI:60240"/>
    </ligand>
</feature>
<reference evidence="10 11" key="1">
    <citation type="submission" date="2023-01" db="EMBL/GenBank/DDBJ databases">
        <title>Cultivation and genomic characterization of new, ubiquitous marine nitrite-oxidizing bacteria from the Nitrospirales.</title>
        <authorList>
            <person name="Mueller A.J."/>
            <person name="Daebeler A."/>
            <person name="Herbold C.W."/>
            <person name="Kirkegaard R.H."/>
            <person name="Daims H."/>
        </authorList>
    </citation>
    <scope>NUCLEOTIDE SEQUENCE [LARGE SCALE GENOMIC DNA]</scope>
    <source>
        <strain evidence="10 11">DK</strain>
    </source>
</reference>
<evidence type="ECO:0000259" key="9">
    <source>
        <dbReference type="PROSITE" id="PS51671"/>
    </source>
</evidence>
<dbReference type="InterPro" id="IPR046346">
    <property type="entry name" value="Aminoacid_DH-like_N_sf"/>
</dbReference>
<dbReference type="PANTHER" id="PTHR43237:SF4">
    <property type="entry name" value="NADP-DEPENDENT MALIC ENZYME"/>
    <property type="match status" value="1"/>
</dbReference>
<dbReference type="InterPro" id="IPR015884">
    <property type="entry name" value="Malic_enzyme_CS"/>
</dbReference>
<proteinExistence type="inferred from homology"/>
<dbReference type="PROSITE" id="PS00331">
    <property type="entry name" value="MALIC_ENZYMES"/>
    <property type="match status" value="1"/>
</dbReference>
<dbReference type="GO" id="GO:0016616">
    <property type="term" value="F:oxidoreductase activity, acting on the CH-OH group of donors, NAD or NADP as acceptor"/>
    <property type="evidence" value="ECO:0007669"/>
    <property type="project" value="InterPro"/>
</dbReference>
<evidence type="ECO:0000256" key="5">
    <source>
        <dbReference type="ARBA" id="ARBA00029440"/>
    </source>
</evidence>
<dbReference type="Gene3D" id="3.40.50.720">
    <property type="entry name" value="NAD(P)-binding Rossmann-like Domain"/>
    <property type="match status" value="1"/>
</dbReference>
<dbReference type="InterPro" id="IPR045865">
    <property type="entry name" value="ACT-like_dom_sf"/>
</dbReference>
<dbReference type="Proteomes" id="UP001302494">
    <property type="component" value="Chromosome"/>
</dbReference>
<dbReference type="InterPro" id="IPR045213">
    <property type="entry name" value="Malic_NAD-bd_bact_type"/>
</dbReference>
<feature type="active site" description="Proton acceptor" evidence="6">
    <location>
        <position position="185"/>
    </location>
</feature>
<dbReference type="PANTHER" id="PTHR43237">
    <property type="entry name" value="NADP-DEPENDENT MALIC ENZYME"/>
    <property type="match status" value="1"/>
</dbReference>
<dbReference type="Gene3D" id="3.30.70.260">
    <property type="match status" value="1"/>
</dbReference>
<keyword evidence="3 8" id="KW-0479">Metal-binding</keyword>
<evidence type="ECO:0000256" key="8">
    <source>
        <dbReference type="PIRSR" id="PIRSR000106-3"/>
    </source>
</evidence>
<dbReference type="InterPro" id="IPR036291">
    <property type="entry name" value="NAD(P)-bd_dom_sf"/>
</dbReference>
<dbReference type="GO" id="GO:0051287">
    <property type="term" value="F:NAD binding"/>
    <property type="evidence" value="ECO:0007669"/>
    <property type="project" value="InterPro"/>
</dbReference>
<dbReference type="SMART" id="SM00919">
    <property type="entry name" value="Malic_M"/>
    <property type="match status" value="1"/>
</dbReference>
<keyword evidence="11" id="KW-1185">Reference proteome</keyword>
<dbReference type="Gene3D" id="3.40.50.10380">
    <property type="entry name" value="Malic enzyme, N-terminal domain"/>
    <property type="match status" value="1"/>
</dbReference>
<dbReference type="InterPro" id="IPR012302">
    <property type="entry name" value="Malic_NAD-bd"/>
</dbReference>
<dbReference type="KEGG" id="nneo:PQG83_20405"/>
<feature type="binding site" evidence="7">
    <location>
        <position position="409"/>
    </location>
    <ligand>
        <name>(S)-malate</name>
        <dbReference type="ChEBI" id="CHEBI:15589"/>
    </ligand>
</feature>
<feature type="domain" description="ACT" evidence="9">
    <location>
        <begin position="28"/>
        <end position="102"/>
    </location>
</feature>
<evidence type="ECO:0000256" key="4">
    <source>
        <dbReference type="ARBA" id="ARBA00023002"/>
    </source>
</evidence>
<evidence type="ECO:0000313" key="11">
    <source>
        <dbReference type="Proteomes" id="UP001302494"/>
    </source>
</evidence>
<evidence type="ECO:0000256" key="1">
    <source>
        <dbReference type="ARBA" id="ARBA00001936"/>
    </source>
</evidence>